<sequence>MEPTAIGGKLASGLIVSLLKRLFPADGPGAGLVARPVRLGELVSFRGEKRTLGEKEIRGLATQWVRTALDAPGEPPFAQDERTAVTEALTRRLLALGDLDMDIVQAVRLGDGALARRLKEAAPQGDGLSADACLFLDGATEWACGQILEFFTRRSTFAARSAVEQSRAQARTAADVEELLARIPRPDTQDIDFEIRYAAYVAKKHGKLTIYGIDLSNSPGRWPLDAAYLSLEAVRRGGQPLDPTAGMAPAPPVAAPADEALAGHDRVLLRGVAGSGKTTLVQWLAVSAATEPTGRMAHLAGHVPFVLPLRTLTRHGERLPAPARFLAAVGCPLDGAQPAGWEYRVLTAGRGLLLVDGLDEVPEPERERARAWLRDLAEAFPGNRWLVTSRPSAVGDHWLADDGFTELALSAMSPSDVTSFIRRWHRAAATGAAEEDTRLAGYESQLLEAVRTKPDLGRLATNPLMCGLICALHRDRRGYLPHGRRELYESALSMLLTRRDRERDMTVPELSEEPQLQLLQRLAHWLIRNGRTEMDRDRAESIVAEVLPAVPAASALGDAAAVLDHFLVRTGLLLSPAPGTLHFVHRTFQDFLGARAAVEAGDLGLLAEHAADDQWADVIRMAVAQARPRERAELLGLLTSQSGKRAQLLAMACLEHATELDPAVRRQVEELARALLPPRTAEEAKELAEAGPLVLELLPGPEGLTDEEAEAVTATAALVGTDAAVPLLARFAGHPADRVRITLARAWERFDEAVYADDVLAGMNSDDFFLQVSSPGALRALPGLGRRPNLTIVGAHDLADIVAALPHGVEKLGLVQNPCLDDLRPLTAFPVLRRVTLVSCPGVDDVSALAGLGLEELSLHDIEEVSGFDQLTTLRALTVTSSITLDLLPLLPRNAPLTMLGLDDGAIGAGGLRGLSHWTTLNSVELRGEDAFLDARDWSELAALPALTRLSVPAHTAAYCVGAPELSGVELLHVVGVEGGEELSPLARMCPNARTVRLFPKQIMSLDEADYAAQFPGADVRVPPSRPYAF</sequence>
<accession>A0ABS1P408</accession>
<dbReference type="SUPFAM" id="SSF52540">
    <property type="entry name" value="P-loop containing nucleoside triphosphate hydrolases"/>
    <property type="match status" value="1"/>
</dbReference>
<dbReference type="PANTHER" id="PTHR46844:SF1">
    <property type="entry name" value="SLR5058 PROTEIN"/>
    <property type="match status" value="1"/>
</dbReference>
<dbReference type="InterPro" id="IPR032675">
    <property type="entry name" value="LRR_dom_sf"/>
</dbReference>
<dbReference type="Gene3D" id="3.40.50.300">
    <property type="entry name" value="P-loop containing nucleotide triphosphate hydrolases"/>
    <property type="match status" value="1"/>
</dbReference>
<dbReference type="InterPro" id="IPR007111">
    <property type="entry name" value="NACHT_NTPase"/>
</dbReference>
<organism evidence="4 5">
    <name type="scientific">Streptomyces musisoli</name>
    <dbReference type="NCBI Taxonomy" id="2802280"/>
    <lineage>
        <taxon>Bacteria</taxon>
        <taxon>Bacillati</taxon>
        <taxon>Actinomycetota</taxon>
        <taxon>Actinomycetes</taxon>
        <taxon>Kitasatosporales</taxon>
        <taxon>Streptomycetaceae</taxon>
        <taxon>Streptomyces</taxon>
    </lineage>
</organism>
<dbReference type="PROSITE" id="PS50837">
    <property type="entry name" value="NACHT"/>
    <property type="match status" value="1"/>
</dbReference>
<evidence type="ECO:0000313" key="5">
    <source>
        <dbReference type="Proteomes" id="UP000621386"/>
    </source>
</evidence>
<dbReference type="InterPro" id="IPR054547">
    <property type="entry name" value="NNH1"/>
</dbReference>
<dbReference type="EMBL" id="JAERRH010000007">
    <property type="protein sequence ID" value="MBL1107104.1"/>
    <property type="molecule type" value="Genomic_DNA"/>
</dbReference>
<dbReference type="Gene3D" id="3.80.10.10">
    <property type="entry name" value="Ribonuclease Inhibitor"/>
    <property type="match status" value="1"/>
</dbReference>
<dbReference type="InterPro" id="IPR027417">
    <property type="entry name" value="P-loop_NTPase"/>
</dbReference>
<evidence type="ECO:0000256" key="1">
    <source>
        <dbReference type="ARBA" id="ARBA00022741"/>
    </source>
</evidence>
<dbReference type="Pfam" id="PF05729">
    <property type="entry name" value="NACHT"/>
    <property type="match status" value="1"/>
</dbReference>
<gene>
    <name evidence="4" type="ORF">JK361_21270</name>
</gene>
<comment type="caution">
    <text evidence="4">The sequence shown here is derived from an EMBL/GenBank/DDBJ whole genome shotgun (WGS) entry which is preliminary data.</text>
</comment>
<dbReference type="Proteomes" id="UP000621386">
    <property type="component" value="Unassembled WGS sequence"/>
</dbReference>
<feature type="domain" description="NACHT" evidence="3">
    <location>
        <begin position="265"/>
        <end position="599"/>
    </location>
</feature>
<keyword evidence="2" id="KW-0067">ATP-binding</keyword>
<protein>
    <submittedName>
        <fullName evidence="4">NACHT domain-containing protein</fullName>
    </submittedName>
</protein>
<dbReference type="RefSeq" id="WP_201820684.1">
    <property type="nucleotide sequence ID" value="NZ_JAERRH010000007.1"/>
</dbReference>
<dbReference type="PANTHER" id="PTHR46844">
    <property type="entry name" value="SLR5058 PROTEIN"/>
    <property type="match status" value="1"/>
</dbReference>
<keyword evidence="1" id="KW-0547">Nucleotide-binding</keyword>
<evidence type="ECO:0000259" key="3">
    <source>
        <dbReference type="PROSITE" id="PS50837"/>
    </source>
</evidence>
<proteinExistence type="predicted"/>
<keyword evidence="5" id="KW-1185">Reference proteome</keyword>
<dbReference type="Pfam" id="PF22733">
    <property type="entry name" value="NNH1"/>
    <property type="match status" value="1"/>
</dbReference>
<evidence type="ECO:0000256" key="2">
    <source>
        <dbReference type="ARBA" id="ARBA00022840"/>
    </source>
</evidence>
<name>A0ABS1P408_9ACTN</name>
<evidence type="ECO:0000313" key="4">
    <source>
        <dbReference type="EMBL" id="MBL1107104.1"/>
    </source>
</evidence>
<reference evidence="4 5" key="1">
    <citation type="submission" date="2021-01" db="EMBL/GenBank/DDBJ databases">
        <title>WGS of actinomycetes isolated from Thailand.</title>
        <authorList>
            <person name="Thawai C."/>
        </authorList>
    </citation>
    <scope>NUCLEOTIDE SEQUENCE [LARGE SCALE GENOMIC DNA]</scope>
    <source>
        <strain evidence="4 5">CH5-8</strain>
    </source>
</reference>